<dbReference type="AlphaFoldDB" id="A0A2P2PX53"/>
<protein>
    <submittedName>
        <fullName evidence="1">Uncharacterized protein</fullName>
    </submittedName>
</protein>
<sequence>MAKNFQLSSQAYSNFFRVT</sequence>
<name>A0A2P2PX53_RHIMU</name>
<organism evidence="1">
    <name type="scientific">Rhizophora mucronata</name>
    <name type="common">Asiatic mangrove</name>
    <dbReference type="NCBI Taxonomy" id="61149"/>
    <lineage>
        <taxon>Eukaryota</taxon>
        <taxon>Viridiplantae</taxon>
        <taxon>Streptophyta</taxon>
        <taxon>Embryophyta</taxon>
        <taxon>Tracheophyta</taxon>
        <taxon>Spermatophyta</taxon>
        <taxon>Magnoliopsida</taxon>
        <taxon>eudicotyledons</taxon>
        <taxon>Gunneridae</taxon>
        <taxon>Pentapetalae</taxon>
        <taxon>rosids</taxon>
        <taxon>fabids</taxon>
        <taxon>Malpighiales</taxon>
        <taxon>Rhizophoraceae</taxon>
        <taxon>Rhizophora</taxon>
    </lineage>
</organism>
<reference evidence="1" key="1">
    <citation type="submission" date="2018-02" db="EMBL/GenBank/DDBJ databases">
        <title>Rhizophora mucronata_Transcriptome.</title>
        <authorList>
            <person name="Meera S.P."/>
            <person name="Sreeshan A."/>
            <person name="Augustine A."/>
        </authorList>
    </citation>
    <scope>NUCLEOTIDE SEQUENCE</scope>
    <source>
        <tissue evidence="1">Leaf</tissue>
    </source>
</reference>
<dbReference type="EMBL" id="GGEC01078739">
    <property type="protein sequence ID" value="MBX59223.1"/>
    <property type="molecule type" value="Transcribed_RNA"/>
</dbReference>
<evidence type="ECO:0000313" key="1">
    <source>
        <dbReference type="EMBL" id="MBX59223.1"/>
    </source>
</evidence>
<accession>A0A2P2PX53</accession>
<proteinExistence type="predicted"/>